<reference evidence="1 2" key="1">
    <citation type="submission" date="2021-03" db="EMBL/GenBank/DDBJ databases">
        <authorList>
            <person name="King G.J."/>
            <person name="Bancroft I."/>
            <person name="Baten A."/>
            <person name="Bloomfield J."/>
            <person name="Borpatragohain P."/>
            <person name="He Z."/>
            <person name="Irish N."/>
            <person name="Irwin J."/>
            <person name="Liu K."/>
            <person name="Mauleon R.P."/>
            <person name="Moore J."/>
            <person name="Morris R."/>
            <person name="Ostergaard L."/>
            <person name="Wang B."/>
            <person name="Wells R."/>
        </authorList>
    </citation>
    <scope>NUCLEOTIDE SEQUENCE [LARGE SCALE GENOMIC DNA]</scope>
    <source>
        <strain evidence="1">R-o-18</strain>
        <tissue evidence="1">Leaf</tissue>
    </source>
</reference>
<name>A0ABQ7MG26_BRACM</name>
<accession>A0ABQ7MG26</accession>
<organism evidence="1 2">
    <name type="scientific">Brassica rapa subsp. trilocularis</name>
    <dbReference type="NCBI Taxonomy" id="1813537"/>
    <lineage>
        <taxon>Eukaryota</taxon>
        <taxon>Viridiplantae</taxon>
        <taxon>Streptophyta</taxon>
        <taxon>Embryophyta</taxon>
        <taxon>Tracheophyta</taxon>
        <taxon>Spermatophyta</taxon>
        <taxon>Magnoliopsida</taxon>
        <taxon>eudicotyledons</taxon>
        <taxon>Gunneridae</taxon>
        <taxon>Pentapetalae</taxon>
        <taxon>rosids</taxon>
        <taxon>malvids</taxon>
        <taxon>Brassicales</taxon>
        <taxon>Brassicaceae</taxon>
        <taxon>Brassiceae</taxon>
        <taxon>Brassica</taxon>
    </lineage>
</organism>
<keyword evidence="2" id="KW-1185">Reference proteome</keyword>
<gene>
    <name evidence="1" type="primary">A05p032790.1_BraROA</name>
    <name evidence="1" type="ORF">IGI04_019516</name>
</gene>
<dbReference type="Proteomes" id="UP000823674">
    <property type="component" value="Chromosome A05"/>
</dbReference>
<protein>
    <submittedName>
        <fullName evidence="1">Uncharacterized protein</fullName>
    </submittedName>
</protein>
<sequence>MAFVEDCYCLRLAFIREAITTRILRKSGRPSVVRAISETIRLSLVQRREHVKNSTKVSPYRDVVKKEGLVVKEEDQLALDVKGSGRNVVMEQSWGDPKVKNVGGSLVKLVANASNDVAGDERTLPWKR</sequence>
<comment type="caution">
    <text evidence="1">The sequence shown here is derived from an EMBL/GenBank/DDBJ whole genome shotgun (WGS) entry which is preliminary data.</text>
</comment>
<dbReference type="EMBL" id="JADBGQ010000005">
    <property type="protein sequence ID" value="KAG5397702.1"/>
    <property type="molecule type" value="Genomic_DNA"/>
</dbReference>
<evidence type="ECO:0000313" key="1">
    <source>
        <dbReference type="EMBL" id="KAG5397702.1"/>
    </source>
</evidence>
<proteinExistence type="predicted"/>
<evidence type="ECO:0000313" key="2">
    <source>
        <dbReference type="Proteomes" id="UP000823674"/>
    </source>
</evidence>